<gene>
    <name evidence="1" type="ORF">NLG97_g1990</name>
</gene>
<name>A0ACC1R294_9HYPO</name>
<reference evidence="1" key="1">
    <citation type="submission" date="2022-07" db="EMBL/GenBank/DDBJ databases">
        <title>Genome Sequence of Lecanicillium saksenae.</title>
        <authorList>
            <person name="Buettner E."/>
        </authorList>
    </citation>
    <scope>NUCLEOTIDE SEQUENCE</scope>
    <source>
        <strain evidence="1">VT-O1</strain>
    </source>
</reference>
<proteinExistence type="predicted"/>
<comment type="caution">
    <text evidence="1">The sequence shown here is derived from an EMBL/GenBank/DDBJ whole genome shotgun (WGS) entry which is preliminary data.</text>
</comment>
<keyword evidence="2" id="KW-1185">Reference proteome</keyword>
<protein>
    <submittedName>
        <fullName evidence="1">Uncharacterized protein</fullName>
    </submittedName>
</protein>
<evidence type="ECO:0000313" key="1">
    <source>
        <dbReference type="EMBL" id="KAJ3497327.1"/>
    </source>
</evidence>
<sequence length="158" mass="16540">MFKQITILAVAGLASASTKAAHYATPWASVYNNCKFDVTVFREGATVDAGLSVAAGSVQTWGYPKEGEATNALKITRGPDGLEQHEPQLVFSYSINDGKVAYDLSEVYGDAFKGFKVEASANDENCPKIEWDNGVSPGGANPAASCSAEVAIAVGLCL</sequence>
<accession>A0ACC1R294</accession>
<dbReference type="Proteomes" id="UP001148737">
    <property type="component" value="Unassembled WGS sequence"/>
</dbReference>
<organism evidence="1 2">
    <name type="scientific">Lecanicillium saksenae</name>
    <dbReference type="NCBI Taxonomy" id="468837"/>
    <lineage>
        <taxon>Eukaryota</taxon>
        <taxon>Fungi</taxon>
        <taxon>Dikarya</taxon>
        <taxon>Ascomycota</taxon>
        <taxon>Pezizomycotina</taxon>
        <taxon>Sordariomycetes</taxon>
        <taxon>Hypocreomycetidae</taxon>
        <taxon>Hypocreales</taxon>
        <taxon>Cordycipitaceae</taxon>
        <taxon>Lecanicillium</taxon>
    </lineage>
</organism>
<evidence type="ECO:0000313" key="2">
    <source>
        <dbReference type="Proteomes" id="UP001148737"/>
    </source>
</evidence>
<dbReference type="EMBL" id="JANAKD010000119">
    <property type="protein sequence ID" value="KAJ3497327.1"/>
    <property type="molecule type" value="Genomic_DNA"/>
</dbReference>